<evidence type="ECO:0000313" key="12">
    <source>
        <dbReference type="EMBL" id="CAI8056099.1"/>
    </source>
</evidence>
<comment type="subcellular location">
    <subcellularLocation>
        <location evidence="1">Cytoplasm</location>
        <location evidence="1">Cytoskeleton</location>
    </subcellularLocation>
</comment>
<dbReference type="GO" id="GO:0007018">
    <property type="term" value="P:microtubule-based movement"/>
    <property type="evidence" value="ECO:0007669"/>
    <property type="project" value="InterPro"/>
</dbReference>
<keyword evidence="4 9" id="KW-0067">ATP-binding</keyword>
<dbReference type="InterPro" id="IPR027417">
    <property type="entry name" value="P-loop_NTPase"/>
</dbReference>
<dbReference type="FunFam" id="3.40.850.10:FF:000054">
    <property type="entry name" value="Kinesin-like protein"/>
    <property type="match status" value="1"/>
</dbReference>
<evidence type="ECO:0000256" key="3">
    <source>
        <dbReference type="ARBA" id="ARBA00022741"/>
    </source>
</evidence>
<keyword evidence="5" id="KW-0175">Coiled coil</keyword>
<evidence type="ECO:0000256" key="8">
    <source>
        <dbReference type="ARBA" id="ARBA00060769"/>
    </source>
</evidence>
<dbReference type="GO" id="GO:0005524">
    <property type="term" value="F:ATP binding"/>
    <property type="evidence" value="ECO:0007669"/>
    <property type="project" value="UniProtKB-UniRule"/>
</dbReference>
<keyword evidence="2" id="KW-0493">Microtubule</keyword>
<evidence type="ECO:0000256" key="7">
    <source>
        <dbReference type="ARBA" id="ARBA00023212"/>
    </source>
</evidence>
<dbReference type="Pfam" id="PF00225">
    <property type="entry name" value="Kinesin"/>
    <property type="match status" value="1"/>
</dbReference>
<evidence type="ECO:0000256" key="4">
    <source>
        <dbReference type="ARBA" id="ARBA00022840"/>
    </source>
</evidence>
<dbReference type="InterPro" id="IPR036961">
    <property type="entry name" value="Kinesin_motor_dom_sf"/>
</dbReference>
<feature type="compositionally biased region" description="Low complexity" evidence="10">
    <location>
        <begin position="901"/>
        <end position="911"/>
    </location>
</feature>
<feature type="region of interest" description="Disordered" evidence="10">
    <location>
        <begin position="871"/>
        <end position="911"/>
    </location>
</feature>
<evidence type="ECO:0000256" key="5">
    <source>
        <dbReference type="ARBA" id="ARBA00023054"/>
    </source>
</evidence>
<dbReference type="AlphaFoldDB" id="A0AA35TXJ8"/>
<evidence type="ECO:0000256" key="6">
    <source>
        <dbReference type="ARBA" id="ARBA00023175"/>
    </source>
</evidence>
<feature type="binding site" evidence="9">
    <location>
        <begin position="136"/>
        <end position="143"/>
    </location>
    <ligand>
        <name>ATP</name>
        <dbReference type="ChEBI" id="CHEBI:30616"/>
    </ligand>
</feature>
<dbReference type="PRINTS" id="PR00380">
    <property type="entry name" value="KINESINHEAVY"/>
</dbReference>
<dbReference type="InterPro" id="IPR019821">
    <property type="entry name" value="Kinesin_motor_CS"/>
</dbReference>
<keyword evidence="7" id="KW-0963">Cytoplasm</keyword>
<feature type="compositionally biased region" description="Polar residues" evidence="10">
    <location>
        <begin position="872"/>
        <end position="894"/>
    </location>
</feature>
<comment type="similarity">
    <text evidence="8">Belongs to the TRAFAC class myosin-kinesin ATPase superfamily. Kinesin family. KIN-8 subfamily.</text>
</comment>
<keyword evidence="3 9" id="KW-0547">Nucleotide-binding</keyword>
<keyword evidence="6 9" id="KW-0505">Motor protein</keyword>
<feature type="compositionally biased region" description="Pro residues" evidence="10">
    <location>
        <begin position="837"/>
        <end position="849"/>
    </location>
</feature>
<keyword evidence="7" id="KW-0206">Cytoskeleton</keyword>
<dbReference type="CDD" id="cd01370">
    <property type="entry name" value="KISc_KIP3_like"/>
    <property type="match status" value="1"/>
</dbReference>
<dbReference type="InterPro" id="IPR001752">
    <property type="entry name" value="Kinesin_motor_dom"/>
</dbReference>
<gene>
    <name evidence="12" type="ORF">GBAR_LOCUS30558</name>
</gene>
<dbReference type="GO" id="GO:0008017">
    <property type="term" value="F:microtubule binding"/>
    <property type="evidence" value="ECO:0007669"/>
    <property type="project" value="InterPro"/>
</dbReference>
<evidence type="ECO:0000256" key="1">
    <source>
        <dbReference type="ARBA" id="ARBA00004245"/>
    </source>
</evidence>
<evidence type="ECO:0000256" key="10">
    <source>
        <dbReference type="SAM" id="MobiDB-lite"/>
    </source>
</evidence>
<proteinExistence type="inferred from homology"/>
<evidence type="ECO:0000313" key="13">
    <source>
        <dbReference type="Proteomes" id="UP001174909"/>
    </source>
</evidence>
<dbReference type="PROSITE" id="PS50067">
    <property type="entry name" value="KINESIN_MOTOR_2"/>
    <property type="match status" value="1"/>
</dbReference>
<evidence type="ECO:0000259" key="11">
    <source>
        <dbReference type="PROSITE" id="PS50067"/>
    </source>
</evidence>
<reference evidence="12" key="1">
    <citation type="submission" date="2023-03" db="EMBL/GenBank/DDBJ databases">
        <authorList>
            <person name="Steffen K."/>
            <person name="Cardenas P."/>
        </authorList>
    </citation>
    <scope>NUCLEOTIDE SEQUENCE</scope>
</reference>
<dbReference type="PROSITE" id="PS00411">
    <property type="entry name" value="KINESIN_MOTOR_1"/>
    <property type="match status" value="1"/>
</dbReference>
<organism evidence="12 13">
    <name type="scientific">Geodia barretti</name>
    <name type="common">Barrett's horny sponge</name>
    <dbReference type="NCBI Taxonomy" id="519541"/>
    <lineage>
        <taxon>Eukaryota</taxon>
        <taxon>Metazoa</taxon>
        <taxon>Porifera</taxon>
        <taxon>Demospongiae</taxon>
        <taxon>Heteroscleromorpha</taxon>
        <taxon>Tetractinellida</taxon>
        <taxon>Astrophorina</taxon>
        <taxon>Geodiidae</taxon>
        <taxon>Geodia</taxon>
    </lineage>
</organism>
<evidence type="ECO:0000256" key="9">
    <source>
        <dbReference type="PROSITE-ProRule" id="PRU00283"/>
    </source>
</evidence>
<sequence>MAGLIQVRERPRTAPVTTTPSYTITDNGNTTMKVVVRIRPESQAESSSGAAIITRVLDSHVLVFDPKPENLPSFNSPLNIFKKRAPILGRKHRDLRFAFDRIFDETSTQRDVFEESTKNIAESVLDGVNCSVFAYGATGAGKTHTMLGAAGSPGVIFHTMLELYRCIGRLKDEKCFEVAVSYCEVYNETIRDLLNCTIDGGSLELREDSKHGLVVSRLSRHQPKTAEELLGMLESGNKNRTQHPTDANATSSRSHAVFQVYVHQRPRTAAITAQMTCAKLSLIDLAGSERATVTTNRGARLREGANINKSLLALGNCINALAENKTKSVHIPYRNSKLTRLLKDSLGGNCRTVMIANISPSSLTYEDTYNTLKYADRAKQIKTKVVRNVLNVEFHVSRYRVIVHELQQEIAELKCKLADGIKPPPPVVKQPPETSDESKRLQDLVRRVYGERLRLRKHMVDLDTQERETLLRICRKERDLHRIDTLTGNDAKKAKLAAKVSELQRQIVDVERQKQMIHEYLFSNNEAVSRVQREVTRSASDSAGMQELMREVVVGRKLEAENAHHWRQTKHLLRYIKAQEREIGKTERILLLALEVARKQQSLLRAHSALTPSLREIFSNLVHAAEGEKGVAWADMNASLGARGSFRETQHETVSVAGLSVAQKALFDTFLVHASPARRLSLDKHSPAVVQKPVAGILTKTGSTASNGSGASTATTDGSETTSAGGDSGVGVGKLAAVERSNSDASSVVSSLLSSRLSSIPDKPRMPTPIDDLSSSCSSNNSIYDTRLNTVLNSYHQKPNSASSSVFRSTAAGSGRYTKLPNSRGGTPTPVGYDSPQPTPRGTPEPYLTPLPSLHKLTLTRQNSDLYKMSRNENGTTYTSQPPTPSFTANSRATNGHPGLTSSHSSSSITGVSTAASSRVLYGTSGGEEGYRASKLNWEKPASTTSAFSHVNQPGSLMARLQVPPRTSTSQAVPSSAAYMQFVANATRVQSAPVPPPRLHSTGKTTSKLLPPPVPTPPFPSMGRFEDNFVSASSHQIHPFSVFQKRHPPDYHQRDYNLRQ</sequence>
<feature type="region of interest" description="Disordered" evidence="10">
    <location>
        <begin position="991"/>
        <end position="1013"/>
    </location>
</feature>
<feature type="region of interest" description="Disordered" evidence="10">
    <location>
        <begin position="754"/>
        <end position="779"/>
    </location>
</feature>
<feature type="region of interest" description="Disordered" evidence="10">
    <location>
        <begin position="796"/>
        <end position="851"/>
    </location>
</feature>
<feature type="region of interest" description="Disordered" evidence="10">
    <location>
        <begin position="700"/>
        <end position="730"/>
    </location>
</feature>
<feature type="region of interest" description="Disordered" evidence="10">
    <location>
        <begin position="1"/>
        <end position="21"/>
    </location>
</feature>
<accession>A0AA35TXJ8</accession>
<evidence type="ECO:0000256" key="2">
    <source>
        <dbReference type="ARBA" id="ARBA00022701"/>
    </source>
</evidence>
<dbReference type="EMBL" id="CASHTH010004323">
    <property type="protein sequence ID" value="CAI8056099.1"/>
    <property type="molecule type" value="Genomic_DNA"/>
</dbReference>
<feature type="domain" description="Kinesin motor" evidence="11">
    <location>
        <begin position="31"/>
        <end position="381"/>
    </location>
</feature>
<dbReference type="GO" id="GO:0003777">
    <property type="term" value="F:microtubule motor activity"/>
    <property type="evidence" value="ECO:0007669"/>
    <property type="project" value="InterPro"/>
</dbReference>
<keyword evidence="13" id="KW-1185">Reference proteome</keyword>
<feature type="compositionally biased region" description="Low complexity" evidence="10">
    <location>
        <begin position="701"/>
        <end position="725"/>
    </location>
</feature>
<name>A0AA35TXJ8_GEOBA</name>
<dbReference type="InterPro" id="IPR027640">
    <property type="entry name" value="Kinesin-like_fam"/>
</dbReference>
<dbReference type="GO" id="GO:0005874">
    <property type="term" value="C:microtubule"/>
    <property type="evidence" value="ECO:0007669"/>
    <property type="project" value="UniProtKB-KW"/>
</dbReference>
<dbReference type="SMART" id="SM00129">
    <property type="entry name" value="KISc"/>
    <property type="match status" value="1"/>
</dbReference>
<protein>
    <submittedName>
        <fullName evidence="12">Kinesin-like protein KIF18A</fullName>
    </submittedName>
</protein>
<feature type="compositionally biased region" description="Polar residues" evidence="10">
    <location>
        <begin position="796"/>
        <end position="812"/>
    </location>
</feature>
<dbReference type="Proteomes" id="UP001174909">
    <property type="component" value="Unassembled WGS sequence"/>
</dbReference>
<comment type="caution">
    <text evidence="12">The sequence shown here is derived from an EMBL/GenBank/DDBJ whole genome shotgun (WGS) entry which is preliminary data.</text>
</comment>
<dbReference type="PANTHER" id="PTHR47968:SF65">
    <property type="entry name" value="KINESIN MOTOR DOMAIN-CONTAINING PROTEIN"/>
    <property type="match status" value="1"/>
</dbReference>
<dbReference type="PANTHER" id="PTHR47968">
    <property type="entry name" value="CENTROMERE PROTEIN E"/>
    <property type="match status" value="1"/>
</dbReference>
<dbReference type="Gene3D" id="3.40.850.10">
    <property type="entry name" value="Kinesin motor domain"/>
    <property type="match status" value="1"/>
</dbReference>
<dbReference type="SUPFAM" id="SSF52540">
    <property type="entry name" value="P-loop containing nucleoside triphosphate hydrolases"/>
    <property type="match status" value="1"/>
</dbReference>